<dbReference type="EMBL" id="DNAN01000120">
    <property type="protein sequence ID" value="HAW74794.1"/>
    <property type="molecule type" value="Genomic_DNA"/>
</dbReference>
<proteinExistence type="predicted"/>
<evidence type="ECO:0000313" key="1">
    <source>
        <dbReference type="EMBL" id="HAW74794.1"/>
    </source>
</evidence>
<reference evidence="1 2" key="1">
    <citation type="journal article" date="2018" name="Nat. Biotechnol.">
        <title>A standardized bacterial taxonomy based on genome phylogeny substantially revises the tree of life.</title>
        <authorList>
            <person name="Parks D.H."/>
            <person name="Chuvochina M."/>
            <person name="Waite D.W."/>
            <person name="Rinke C."/>
            <person name="Skarshewski A."/>
            <person name="Chaumeil P.A."/>
            <person name="Hugenholtz P."/>
        </authorList>
    </citation>
    <scope>NUCLEOTIDE SEQUENCE [LARGE SCALE GENOMIC DNA]</scope>
    <source>
        <strain evidence="1">UBA11978</strain>
    </source>
</reference>
<gene>
    <name evidence="1" type="ORF">DCW74_03555</name>
</gene>
<accession>A0A350P0H7</accession>
<name>A0A350P0H7_9ALTE</name>
<dbReference type="Proteomes" id="UP000263517">
    <property type="component" value="Unassembled WGS sequence"/>
</dbReference>
<protein>
    <submittedName>
        <fullName evidence="1">Uncharacterized protein</fullName>
    </submittedName>
</protein>
<dbReference type="AlphaFoldDB" id="A0A350P0H7"/>
<evidence type="ECO:0000313" key="2">
    <source>
        <dbReference type="Proteomes" id="UP000263517"/>
    </source>
</evidence>
<sequence length="85" mass="10169">MKQGNFFGEEPNWWDEHWQDMPAFEQGKKEPFACINIRFETQADLEVFSTLIDQQLTYKTKSIWFPFKSHWGADHNKKAWVDDDG</sequence>
<organism evidence="1 2">
    <name type="scientific">Alteromonas australica</name>
    <dbReference type="NCBI Taxonomy" id="589873"/>
    <lineage>
        <taxon>Bacteria</taxon>
        <taxon>Pseudomonadati</taxon>
        <taxon>Pseudomonadota</taxon>
        <taxon>Gammaproteobacteria</taxon>
        <taxon>Alteromonadales</taxon>
        <taxon>Alteromonadaceae</taxon>
        <taxon>Alteromonas/Salinimonas group</taxon>
        <taxon>Alteromonas</taxon>
    </lineage>
</organism>
<comment type="caution">
    <text evidence="1">The sequence shown here is derived from an EMBL/GenBank/DDBJ whole genome shotgun (WGS) entry which is preliminary data.</text>
</comment>